<dbReference type="GO" id="GO:0000981">
    <property type="term" value="F:DNA-binding transcription factor activity, RNA polymerase II-specific"/>
    <property type="evidence" value="ECO:0007669"/>
    <property type="project" value="TreeGrafter"/>
</dbReference>
<evidence type="ECO:0000256" key="3">
    <source>
        <dbReference type="SAM" id="MobiDB-lite"/>
    </source>
</evidence>
<dbReference type="OMA" id="ESDPPTH"/>
<dbReference type="GO" id="GO:0090575">
    <property type="term" value="C:RNA polymerase II transcription regulator complex"/>
    <property type="evidence" value="ECO:0007669"/>
    <property type="project" value="TreeGrafter"/>
</dbReference>
<proteinExistence type="predicted"/>
<feature type="compositionally biased region" description="Low complexity" evidence="3">
    <location>
        <begin position="168"/>
        <end position="185"/>
    </location>
</feature>
<evidence type="ECO:0000256" key="1">
    <source>
        <dbReference type="ARBA" id="ARBA00022902"/>
    </source>
</evidence>
<feature type="region of interest" description="Disordered" evidence="3">
    <location>
        <begin position="107"/>
        <end position="132"/>
    </location>
</feature>
<evidence type="ECO:0000259" key="4">
    <source>
        <dbReference type="PROSITE" id="PS50888"/>
    </source>
</evidence>
<dbReference type="Gene3D" id="4.10.280.10">
    <property type="entry name" value="Helix-loop-helix DNA-binding domain"/>
    <property type="match status" value="1"/>
</dbReference>
<dbReference type="AlphaFoldDB" id="A0A087TH06"/>
<protein>
    <submittedName>
        <fullName evidence="5">Achaete-scute-like protein</fullName>
    </submittedName>
</protein>
<dbReference type="STRING" id="407821.A0A087TH06"/>
<keyword evidence="6" id="KW-1185">Reference proteome</keyword>
<feature type="region of interest" description="Disordered" evidence="3">
    <location>
        <begin position="1"/>
        <end position="89"/>
    </location>
</feature>
<dbReference type="PROSITE" id="PS50888">
    <property type="entry name" value="BHLH"/>
    <property type="match status" value="1"/>
</dbReference>
<dbReference type="SUPFAM" id="SSF47459">
    <property type="entry name" value="HLH, helix-loop-helix DNA-binding domain"/>
    <property type="match status" value="1"/>
</dbReference>
<organism evidence="5 6">
    <name type="scientific">Stegodyphus mimosarum</name>
    <name type="common">African social velvet spider</name>
    <dbReference type="NCBI Taxonomy" id="407821"/>
    <lineage>
        <taxon>Eukaryota</taxon>
        <taxon>Metazoa</taxon>
        <taxon>Ecdysozoa</taxon>
        <taxon>Arthropoda</taxon>
        <taxon>Chelicerata</taxon>
        <taxon>Arachnida</taxon>
        <taxon>Araneae</taxon>
        <taxon>Araneomorphae</taxon>
        <taxon>Entelegynae</taxon>
        <taxon>Eresoidea</taxon>
        <taxon>Eresidae</taxon>
        <taxon>Stegodyphus</taxon>
    </lineage>
</organism>
<evidence type="ECO:0000313" key="5">
    <source>
        <dbReference type="EMBL" id="KFM64395.1"/>
    </source>
</evidence>
<dbReference type="InterPro" id="IPR036638">
    <property type="entry name" value="HLH_DNA-bd_sf"/>
</dbReference>
<feature type="region of interest" description="Disordered" evidence="3">
    <location>
        <begin position="155"/>
        <end position="185"/>
    </location>
</feature>
<dbReference type="GO" id="GO:0007399">
    <property type="term" value="P:nervous system development"/>
    <property type="evidence" value="ECO:0007669"/>
    <property type="project" value="UniProtKB-KW"/>
</dbReference>
<name>A0A087TH06_STEMI</name>
<dbReference type="GO" id="GO:0046983">
    <property type="term" value="F:protein dimerization activity"/>
    <property type="evidence" value="ECO:0007669"/>
    <property type="project" value="InterPro"/>
</dbReference>
<dbReference type="Pfam" id="PF00010">
    <property type="entry name" value="HLH"/>
    <property type="match status" value="1"/>
</dbReference>
<dbReference type="InterPro" id="IPR011598">
    <property type="entry name" value="bHLH_dom"/>
</dbReference>
<dbReference type="SMART" id="SM00353">
    <property type="entry name" value="HLH"/>
    <property type="match status" value="1"/>
</dbReference>
<dbReference type="InterPro" id="IPR015660">
    <property type="entry name" value="MASH1/Ascl1a-like"/>
</dbReference>
<dbReference type="PANTHER" id="PTHR13935:SF106">
    <property type="entry name" value="ACHAETE-SCUTE COMPLEX PROTEIN T5-RELATED"/>
    <property type="match status" value="1"/>
</dbReference>
<dbReference type="OrthoDB" id="5976910at2759"/>
<reference evidence="5 6" key="1">
    <citation type="submission" date="2013-11" db="EMBL/GenBank/DDBJ databases">
        <title>Genome sequencing of Stegodyphus mimosarum.</title>
        <authorList>
            <person name="Bechsgaard J."/>
        </authorList>
    </citation>
    <scope>NUCLEOTIDE SEQUENCE [LARGE SCALE GENOMIC DNA]</scope>
</reference>
<accession>A0A087TH06</accession>
<dbReference type="Proteomes" id="UP000054359">
    <property type="component" value="Unassembled WGS sequence"/>
</dbReference>
<evidence type="ECO:0000256" key="2">
    <source>
        <dbReference type="ARBA" id="ARBA00023125"/>
    </source>
</evidence>
<feature type="non-terminal residue" evidence="5">
    <location>
        <position position="216"/>
    </location>
</feature>
<dbReference type="EMBL" id="KK115197">
    <property type="protein sequence ID" value="KFM64395.1"/>
    <property type="molecule type" value="Genomic_DNA"/>
</dbReference>
<keyword evidence="1" id="KW-0524">Neurogenesis</keyword>
<gene>
    <name evidence="5" type="ORF">X975_03811</name>
</gene>
<feature type="compositionally biased region" description="Low complexity" evidence="3">
    <location>
        <begin position="118"/>
        <end position="127"/>
    </location>
</feature>
<keyword evidence="2" id="KW-0238">DNA-binding</keyword>
<feature type="domain" description="BHLH" evidence="4">
    <location>
        <begin position="79"/>
        <end position="148"/>
    </location>
</feature>
<feature type="compositionally biased region" description="Low complexity" evidence="3">
    <location>
        <begin position="70"/>
        <end position="80"/>
    </location>
</feature>
<dbReference type="PANTHER" id="PTHR13935">
    <property type="entry name" value="ACHAETE-SCUTE TRANSCRIPTION FACTOR-RELATED"/>
    <property type="match status" value="1"/>
</dbReference>
<evidence type="ECO:0000313" key="6">
    <source>
        <dbReference type="Proteomes" id="UP000054359"/>
    </source>
</evidence>
<dbReference type="CDD" id="cd19723">
    <property type="entry name" value="bHLH_TS_ASCL1_like"/>
    <property type="match status" value="1"/>
</dbReference>
<sequence length="216" mass="23910">MDFKDDDVAQDVSSSSTSTCFATSPNETTENTTTDQLPDPPTHRLLLPLDRVGVTQEPIGPRRRARRGSTPRTPQQQARSVARRNARERKRVRLVNLGFATLRDHIPPHLGVTAQPPSKSRSGSSNSATKKLSKVETLRCAIEYIKQLREAIGYDDKDSTGASNEGFSSSPPDTSSSPSCCTTPSPVMMLMTESKSPPMFHEQKDEFLDIFDWMTL</sequence>
<dbReference type="GO" id="GO:0000977">
    <property type="term" value="F:RNA polymerase II transcription regulatory region sequence-specific DNA binding"/>
    <property type="evidence" value="ECO:0007669"/>
    <property type="project" value="TreeGrafter"/>
</dbReference>